<proteinExistence type="predicted"/>
<keyword evidence="4 5" id="KW-0238">DNA-binding</keyword>
<keyword evidence="2 5" id="KW-0863">Zinc-finger</keyword>
<dbReference type="SMART" id="SM00692">
    <property type="entry name" value="DM3"/>
    <property type="match status" value="1"/>
</dbReference>
<feature type="domain" description="THAP-type" evidence="6">
    <location>
        <begin position="8"/>
        <end position="94"/>
    </location>
</feature>
<keyword evidence="1" id="KW-0479">Metal-binding</keyword>
<sequence length="149" mass="17667">MASQKISISRRVRCVFQSCISNRENLHEISSVRIPKDPQRAELWLKACERLDLLDKDLEKMHQYYVCEKHFEGKYISQGSSRKRLFQLAIPTIFTQESRNEISALHGMYVDIAKMPKNCINQFNHVSLITWSWWIKSKETLEKPLYTFI</sequence>
<dbReference type="PROSITE" id="PS50950">
    <property type="entry name" value="ZF_THAP"/>
    <property type="match status" value="1"/>
</dbReference>
<keyword evidence="3" id="KW-0862">Zinc</keyword>
<reference evidence="7 8" key="1">
    <citation type="submission" date="2024-05" db="EMBL/GenBank/DDBJ databases">
        <title>Genetic variation in Jamaican populations of the coffee berry borer (Hypothenemus hampei).</title>
        <authorList>
            <person name="Errbii M."/>
            <person name="Myrie A."/>
        </authorList>
    </citation>
    <scope>NUCLEOTIDE SEQUENCE [LARGE SCALE GENOMIC DNA]</scope>
    <source>
        <strain evidence="7">JA-Hopewell-2020-01-JO</strain>
        <tissue evidence="7">Whole body</tissue>
    </source>
</reference>
<evidence type="ECO:0000313" key="7">
    <source>
        <dbReference type="EMBL" id="KAL1492281.1"/>
    </source>
</evidence>
<dbReference type="GO" id="GO:0008270">
    <property type="term" value="F:zinc ion binding"/>
    <property type="evidence" value="ECO:0007669"/>
    <property type="project" value="UniProtKB-KW"/>
</dbReference>
<dbReference type="InterPro" id="IPR026516">
    <property type="entry name" value="THAP1/10"/>
</dbReference>
<dbReference type="SMART" id="SM00980">
    <property type="entry name" value="THAP"/>
    <property type="match status" value="1"/>
</dbReference>
<dbReference type="PANTHER" id="PTHR46600:SF11">
    <property type="entry name" value="THAP DOMAIN-CONTAINING PROTEIN 10"/>
    <property type="match status" value="1"/>
</dbReference>
<evidence type="ECO:0000259" key="6">
    <source>
        <dbReference type="PROSITE" id="PS50950"/>
    </source>
</evidence>
<dbReference type="Proteomes" id="UP001566132">
    <property type="component" value="Unassembled WGS sequence"/>
</dbReference>
<evidence type="ECO:0000256" key="3">
    <source>
        <dbReference type="ARBA" id="ARBA00022833"/>
    </source>
</evidence>
<evidence type="ECO:0000256" key="2">
    <source>
        <dbReference type="ARBA" id="ARBA00022771"/>
    </source>
</evidence>
<evidence type="ECO:0000313" key="8">
    <source>
        <dbReference type="Proteomes" id="UP001566132"/>
    </source>
</evidence>
<dbReference type="SUPFAM" id="SSF57716">
    <property type="entry name" value="Glucocorticoid receptor-like (DNA-binding domain)"/>
    <property type="match status" value="1"/>
</dbReference>
<evidence type="ECO:0000256" key="1">
    <source>
        <dbReference type="ARBA" id="ARBA00022723"/>
    </source>
</evidence>
<keyword evidence="8" id="KW-1185">Reference proteome</keyword>
<evidence type="ECO:0000256" key="4">
    <source>
        <dbReference type="ARBA" id="ARBA00023125"/>
    </source>
</evidence>
<dbReference type="EMBL" id="JBDJPC010000009">
    <property type="protein sequence ID" value="KAL1492281.1"/>
    <property type="molecule type" value="Genomic_DNA"/>
</dbReference>
<dbReference type="AlphaFoldDB" id="A0ABD1EGL7"/>
<gene>
    <name evidence="7" type="ORF">ABEB36_012755</name>
</gene>
<dbReference type="InterPro" id="IPR006612">
    <property type="entry name" value="THAP_Znf"/>
</dbReference>
<comment type="caution">
    <text evidence="7">The sequence shown here is derived from an EMBL/GenBank/DDBJ whole genome shotgun (WGS) entry which is preliminary data.</text>
</comment>
<evidence type="ECO:0000256" key="5">
    <source>
        <dbReference type="PROSITE-ProRule" id="PRU00309"/>
    </source>
</evidence>
<dbReference type="Pfam" id="PF05485">
    <property type="entry name" value="THAP"/>
    <property type="match status" value="1"/>
</dbReference>
<accession>A0ABD1EGL7</accession>
<name>A0ABD1EGL7_HYPHA</name>
<organism evidence="7 8">
    <name type="scientific">Hypothenemus hampei</name>
    <name type="common">Coffee berry borer</name>
    <dbReference type="NCBI Taxonomy" id="57062"/>
    <lineage>
        <taxon>Eukaryota</taxon>
        <taxon>Metazoa</taxon>
        <taxon>Ecdysozoa</taxon>
        <taxon>Arthropoda</taxon>
        <taxon>Hexapoda</taxon>
        <taxon>Insecta</taxon>
        <taxon>Pterygota</taxon>
        <taxon>Neoptera</taxon>
        <taxon>Endopterygota</taxon>
        <taxon>Coleoptera</taxon>
        <taxon>Polyphaga</taxon>
        <taxon>Cucujiformia</taxon>
        <taxon>Curculionidae</taxon>
        <taxon>Scolytinae</taxon>
        <taxon>Hypothenemus</taxon>
    </lineage>
</organism>
<protein>
    <recommendedName>
        <fullName evidence="6">THAP-type domain-containing protein</fullName>
    </recommendedName>
</protein>
<dbReference type="PANTHER" id="PTHR46600">
    <property type="entry name" value="THAP DOMAIN-CONTAINING"/>
    <property type="match status" value="1"/>
</dbReference>
<dbReference type="GO" id="GO:0003677">
    <property type="term" value="F:DNA binding"/>
    <property type="evidence" value="ECO:0007669"/>
    <property type="project" value="UniProtKB-UniRule"/>
</dbReference>